<comment type="caution">
    <text evidence="1">The sequence shown here is derived from an EMBL/GenBank/DDBJ whole genome shotgun (WGS) entry which is preliminary data.</text>
</comment>
<dbReference type="GO" id="GO:0003676">
    <property type="term" value="F:nucleic acid binding"/>
    <property type="evidence" value="ECO:0007669"/>
    <property type="project" value="InterPro"/>
</dbReference>
<sequence length="122" mass="14069">MLGKGCQLCSKLVKPTVKLGSSCIMIWGCMAWKGVDTMCMVFGRMDSSQYNQMLDEKLTKTMLEMCNRCSYTNLIFQQDIDLKHWSKKTKNWLKDKNIDVMEWSAQSSNLNPTENLLGELKK</sequence>
<protein>
    <submittedName>
        <fullName evidence="1">Uncharacterized protein</fullName>
    </submittedName>
</protein>
<gene>
    <name evidence="1" type="ORF">MEPE_05604</name>
</gene>
<dbReference type="InterPro" id="IPR036397">
    <property type="entry name" value="RNaseH_sf"/>
</dbReference>
<reference evidence="1" key="1">
    <citation type="submission" date="2023-10" db="EMBL/GenBank/DDBJ databases">
        <authorList>
            <person name="Guldener U."/>
        </authorList>
    </citation>
    <scope>NUCLEOTIDE SEQUENCE</scope>
    <source>
        <strain evidence="1">Mp4</strain>
    </source>
</reference>
<name>A0AAJ5C7H6_9BASI</name>
<organism evidence="1 2">
    <name type="scientific">Melanopsichium pennsylvanicum</name>
    <dbReference type="NCBI Taxonomy" id="63383"/>
    <lineage>
        <taxon>Eukaryota</taxon>
        <taxon>Fungi</taxon>
        <taxon>Dikarya</taxon>
        <taxon>Basidiomycota</taxon>
        <taxon>Ustilaginomycotina</taxon>
        <taxon>Ustilaginomycetes</taxon>
        <taxon>Ustilaginales</taxon>
        <taxon>Ustilaginaceae</taxon>
        <taxon>Melanopsichium</taxon>
    </lineage>
</organism>
<dbReference type="Gene3D" id="3.30.420.10">
    <property type="entry name" value="Ribonuclease H-like superfamily/Ribonuclease H"/>
    <property type="match status" value="1"/>
</dbReference>
<accession>A0AAJ5C7H6</accession>
<dbReference type="Proteomes" id="UP001294444">
    <property type="component" value="Unassembled WGS sequence"/>
</dbReference>
<evidence type="ECO:0000313" key="2">
    <source>
        <dbReference type="Proteomes" id="UP001294444"/>
    </source>
</evidence>
<evidence type="ECO:0000313" key="1">
    <source>
        <dbReference type="EMBL" id="SNX86895.1"/>
    </source>
</evidence>
<dbReference type="AlphaFoldDB" id="A0AAJ5C7H6"/>
<proteinExistence type="predicted"/>
<dbReference type="EMBL" id="OAPG01000016">
    <property type="protein sequence ID" value="SNX86895.1"/>
    <property type="molecule type" value="Genomic_DNA"/>
</dbReference>
<keyword evidence="2" id="KW-1185">Reference proteome</keyword>